<protein>
    <recommendedName>
        <fullName evidence="1">Mos1 transposase HTH domain-containing protein</fullName>
    </recommendedName>
</protein>
<dbReference type="Gene3D" id="1.10.10.1450">
    <property type="match status" value="1"/>
</dbReference>
<name>A0ABQ8T527_PERAM</name>
<dbReference type="Pfam" id="PF17906">
    <property type="entry name" value="HTH_48"/>
    <property type="match status" value="1"/>
</dbReference>
<dbReference type="EMBL" id="JAJSOF020000015">
    <property type="protein sequence ID" value="KAJ4441171.1"/>
    <property type="molecule type" value="Genomic_DNA"/>
</dbReference>
<proteinExistence type="predicted"/>
<sequence>MSPGSSTESYPAFAHIELRENHGKNLNQRNMINDVAFLIECMRHNLRKEYLVFSAIFDKILYDVNKSDIPRKLLQLVLSSFLKIGYVIASAIRHEAHPETGQVPPGASSVHQWSEMEALIPSPAACQVRSVIKFFNAQTIAPIEIHRQLCQVYGPNIMSKQMVRRWCRQFSEGRQSVHDEERS</sequence>
<accession>A0ABQ8T527</accession>
<dbReference type="InterPro" id="IPR041426">
    <property type="entry name" value="Mos1_HTH"/>
</dbReference>
<organism evidence="2 3">
    <name type="scientific">Periplaneta americana</name>
    <name type="common">American cockroach</name>
    <name type="synonym">Blatta americana</name>
    <dbReference type="NCBI Taxonomy" id="6978"/>
    <lineage>
        <taxon>Eukaryota</taxon>
        <taxon>Metazoa</taxon>
        <taxon>Ecdysozoa</taxon>
        <taxon>Arthropoda</taxon>
        <taxon>Hexapoda</taxon>
        <taxon>Insecta</taxon>
        <taxon>Pterygota</taxon>
        <taxon>Neoptera</taxon>
        <taxon>Polyneoptera</taxon>
        <taxon>Dictyoptera</taxon>
        <taxon>Blattodea</taxon>
        <taxon>Blattoidea</taxon>
        <taxon>Blattidae</taxon>
        <taxon>Blattinae</taxon>
        <taxon>Periplaneta</taxon>
    </lineage>
</organism>
<dbReference type="Proteomes" id="UP001148838">
    <property type="component" value="Unassembled WGS sequence"/>
</dbReference>
<dbReference type="InterPro" id="IPR052709">
    <property type="entry name" value="Transposase-MT_Hybrid"/>
</dbReference>
<dbReference type="PANTHER" id="PTHR46060:SF1">
    <property type="entry name" value="MARINER MOS1 TRANSPOSASE-LIKE PROTEIN"/>
    <property type="match status" value="1"/>
</dbReference>
<gene>
    <name evidence="2" type="ORF">ANN_11022</name>
</gene>
<feature type="domain" description="Mos1 transposase HTH" evidence="1">
    <location>
        <begin position="143"/>
        <end position="173"/>
    </location>
</feature>
<reference evidence="2 3" key="1">
    <citation type="journal article" date="2022" name="Allergy">
        <title>Genome assembly and annotation of Periplaneta americana reveal a comprehensive cockroach allergen profile.</title>
        <authorList>
            <person name="Wang L."/>
            <person name="Xiong Q."/>
            <person name="Saelim N."/>
            <person name="Wang L."/>
            <person name="Nong W."/>
            <person name="Wan A.T."/>
            <person name="Shi M."/>
            <person name="Liu X."/>
            <person name="Cao Q."/>
            <person name="Hui J.H.L."/>
            <person name="Sookrung N."/>
            <person name="Leung T.F."/>
            <person name="Tungtrongchitr A."/>
            <person name="Tsui S.K.W."/>
        </authorList>
    </citation>
    <scope>NUCLEOTIDE SEQUENCE [LARGE SCALE GENOMIC DNA]</scope>
    <source>
        <strain evidence="2">PWHHKU_190912</strain>
    </source>
</reference>
<dbReference type="PANTHER" id="PTHR46060">
    <property type="entry name" value="MARINER MOS1 TRANSPOSASE-LIKE PROTEIN"/>
    <property type="match status" value="1"/>
</dbReference>
<evidence type="ECO:0000259" key="1">
    <source>
        <dbReference type="Pfam" id="PF17906"/>
    </source>
</evidence>
<keyword evidence="3" id="KW-1185">Reference proteome</keyword>
<evidence type="ECO:0000313" key="3">
    <source>
        <dbReference type="Proteomes" id="UP001148838"/>
    </source>
</evidence>
<evidence type="ECO:0000313" key="2">
    <source>
        <dbReference type="EMBL" id="KAJ4441171.1"/>
    </source>
</evidence>
<comment type="caution">
    <text evidence="2">The sequence shown here is derived from an EMBL/GenBank/DDBJ whole genome shotgun (WGS) entry which is preliminary data.</text>
</comment>